<proteinExistence type="predicted"/>
<dbReference type="EMBL" id="JADOUF010000001">
    <property type="protein sequence ID" value="MBG6139878.1"/>
    <property type="molecule type" value="Genomic_DNA"/>
</dbReference>
<protein>
    <submittedName>
        <fullName evidence="1">Uncharacterized protein</fullName>
    </submittedName>
</protein>
<accession>A0A8J7GFR9</accession>
<dbReference type="AlphaFoldDB" id="A0A8J7GFR9"/>
<comment type="caution">
    <text evidence="1">The sequence shown here is derived from an EMBL/GenBank/DDBJ whole genome shotgun (WGS) entry which is preliminary data.</text>
</comment>
<dbReference type="Proteomes" id="UP000622552">
    <property type="component" value="Unassembled WGS sequence"/>
</dbReference>
<dbReference type="InterPro" id="IPR011047">
    <property type="entry name" value="Quinoprotein_ADH-like_sf"/>
</dbReference>
<organism evidence="1 2">
    <name type="scientific">Longispora fulva</name>
    <dbReference type="NCBI Taxonomy" id="619741"/>
    <lineage>
        <taxon>Bacteria</taxon>
        <taxon>Bacillati</taxon>
        <taxon>Actinomycetota</taxon>
        <taxon>Actinomycetes</taxon>
        <taxon>Micromonosporales</taxon>
        <taxon>Micromonosporaceae</taxon>
        <taxon>Longispora</taxon>
    </lineage>
</organism>
<evidence type="ECO:0000313" key="1">
    <source>
        <dbReference type="EMBL" id="MBG6139878.1"/>
    </source>
</evidence>
<name>A0A8J7GFR9_9ACTN</name>
<dbReference type="SUPFAM" id="SSF50998">
    <property type="entry name" value="Quinoprotein alcohol dehydrogenase-like"/>
    <property type="match status" value="1"/>
</dbReference>
<evidence type="ECO:0000313" key="2">
    <source>
        <dbReference type="Proteomes" id="UP000622552"/>
    </source>
</evidence>
<sequence length="491" mass="51802">MLEGSPPEEYVDFVSTYAGPLRQAATAFVGHDQQTEQALREALGDLATRWRKLAEGRRLPFVTHRLEQNLQEWREDPHGAHLTITPDGDTVQIGLRGRAFVQPPAELAAAAWAGAGAIRRRRFLIGGGAVALAGLFAVSSRVSLTPAPESTIEPPPTSLPKLVQFAPEPAVLSGLPRRSTGLPAQLTPPVSAPTLAGRPTPRALAIVGNSEGVYALGADGEYRLLQDLDPSIPGWVQPSSLSADGTRAAFGQRGVIFIADMPTGTVRRFEVGGYHGQLTWLPDGRLLSAGGARSRVFDVATVSVRPVAYDVESVAVGSGPDLVVLDPTIAGRAPTVSVWPASATDAEPAGPADGPLPTGAPRQVRAIAVGDDLKWIGYWDGTAWLRGDLIVRGCNAGSMRVPVKKGYGTPQFATVVVDLAGKVRGALVQQILNTSIPSAPVVLGWLDNATVLVRLGDPTYRPLVAWDVNTKALSLVSTLPAEDRVSLPSFS</sequence>
<gene>
    <name evidence="1" type="ORF">IW245_006072</name>
</gene>
<keyword evidence="2" id="KW-1185">Reference proteome</keyword>
<reference evidence="1" key="1">
    <citation type="submission" date="2020-11" db="EMBL/GenBank/DDBJ databases">
        <title>Sequencing the genomes of 1000 actinobacteria strains.</title>
        <authorList>
            <person name="Klenk H.-P."/>
        </authorList>
    </citation>
    <scope>NUCLEOTIDE SEQUENCE</scope>
    <source>
        <strain evidence="1">DSM 45356</strain>
    </source>
</reference>
<dbReference type="RefSeq" id="WP_197006489.1">
    <property type="nucleotide sequence ID" value="NZ_BONS01000006.1"/>
</dbReference>